<reference evidence="1 2" key="1">
    <citation type="submission" date="2019-03" db="EMBL/GenBank/DDBJ databases">
        <title>Genomic Encyclopedia of Type Strains, Phase IV (KMG-IV): sequencing the most valuable type-strain genomes for metagenomic binning, comparative biology and taxonomic classification.</title>
        <authorList>
            <person name="Goeker M."/>
        </authorList>
    </citation>
    <scope>NUCLEOTIDE SEQUENCE [LARGE SCALE GENOMIC DNA]</scope>
    <source>
        <strain evidence="1 2">DSM 24629</strain>
    </source>
</reference>
<evidence type="ECO:0000313" key="2">
    <source>
        <dbReference type="Proteomes" id="UP000294902"/>
    </source>
</evidence>
<dbReference type="PANTHER" id="PTHR34504:SF2">
    <property type="entry name" value="UPF0150 PROTEIN SSL0259"/>
    <property type="match status" value="1"/>
</dbReference>
<comment type="caution">
    <text evidence="1">The sequence shown here is derived from an EMBL/GenBank/DDBJ whole genome shotgun (WGS) entry which is preliminary data.</text>
</comment>
<protein>
    <submittedName>
        <fullName evidence="1">Putative RNase H-like HicB family nuclease</fullName>
    </submittedName>
</protein>
<dbReference type="InterPro" id="IPR051404">
    <property type="entry name" value="TA_system_antitoxin"/>
</dbReference>
<dbReference type="InterPro" id="IPR055811">
    <property type="entry name" value="DUF7387"/>
</dbReference>
<keyword evidence="2" id="KW-1185">Reference proteome</keyword>
<accession>A0A4R3MLR0</accession>
<dbReference type="Gene3D" id="3.30.160.250">
    <property type="match status" value="1"/>
</dbReference>
<dbReference type="AlphaFoldDB" id="A0A4R3MLR0"/>
<evidence type="ECO:0000313" key="1">
    <source>
        <dbReference type="EMBL" id="TCT15636.1"/>
    </source>
</evidence>
<dbReference type="SUPFAM" id="SSF143100">
    <property type="entry name" value="TTHA1013/TTHA0281-like"/>
    <property type="match status" value="1"/>
</dbReference>
<dbReference type="EMBL" id="SMAL01000003">
    <property type="protein sequence ID" value="TCT15636.1"/>
    <property type="molecule type" value="Genomic_DNA"/>
</dbReference>
<dbReference type="InterPro" id="IPR035069">
    <property type="entry name" value="TTHA1013/TTHA0281-like"/>
</dbReference>
<dbReference type="OrthoDB" id="573854at2"/>
<dbReference type="RefSeq" id="WP_132251487.1">
    <property type="nucleotide sequence ID" value="NZ_SMAL01000003.1"/>
</dbReference>
<dbReference type="PANTHER" id="PTHR34504">
    <property type="entry name" value="ANTITOXIN HICB"/>
    <property type="match status" value="1"/>
</dbReference>
<proteinExistence type="predicted"/>
<gene>
    <name evidence="1" type="ORF">EDC18_103344</name>
</gene>
<dbReference type="Proteomes" id="UP000294902">
    <property type="component" value="Unassembled WGS sequence"/>
</dbReference>
<organism evidence="1 2">
    <name type="scientific">Natranaerovirga pectinivora</name>
    <dbReference type="NCBI Taxonomy" id="682400"/>
    <lineage>
        <taxon>Bacteria</taxon>
        <taxon>Bacillati</taxon>
        <taxon>Bacillota</taxon>
        <taxon>Clostridia</taxon>
        <taxon>Lachnospirales</taxon>
        <taxon>Natranaerovirgaceae</taxon>
        <taxon>Natranaerovirga</taxon>
    </lineage>
</organism>
<sequence>MSFKFTVFVQKEDDWYVAKCLENNIASQGKTIEEALANLKEAVELFYEDEKPSDEFPQTFITTMDIKL</sequence>
<dbReference type="Pfam" id="PF24113">
    <property type="entry name" value="DUF7387"/>
    <property type="match status" value="1"/>
</dbReference>
<name>A0A4R3MLR0_9FIRM</name>